<gene>
    <name evidence="2" type="ORF">AEK19_MT0486</name>
</gene>
<sequence>MLAKKRPLPLSDVSKPYIQYWLFTLGNRNSRLEKMKEAKLPKESPTTRGEKPPLDRIEHHDELASPYADRTLRRKSTRRLFGRSCELGGPQDRRNNTLPSRRLVCRQVDYRLDDRQDCSSIPKSVIDLTDAFRINPVVCLERGSWAEHLGKCE</sequence>
<evidence type="ECO:0000313" key="2">
    <source>
        <dbReference type="EMBL" id="ART30743.1"/>
    </source>
</evidence>
<dbReference type="AlphaFoldDB" id="A0A1Y0B025"/>
<name>A0A1Y0B025_9LAMI</name>
<protein>
    <submittedName>
        <fullName evidence="2">Uncharacterized protein</fullName>
    </submittedName>
</protein>
<reference evidence="2" key="1">
    <citation type="submission" date="2017-03" db="EMBL/GenBank/DDBJ databases">
        <title>The mitochondrial genome of the carnivorous plant Utricularia reniformis (Lentibulariaceae): structure, comparative analysis and evolutionary landmarks.</title>
        <authorList>
            <person name="Silva S.R."/>
            <person name="Alvarenga D.O."/>
            <person name="Michael T.P."/>
            <person name="Miranda V.F.O."/>
            <person name="Varani A.M."/>
        </authorList>
    </citation>
    <scope>NUCLEOTIDE SEQUENCE</scope>
</reference>
<proteinExistence type="predicted"/>
<dbReference type="EMBL" id="KY774314">
    <property type="protein sequence ID" value="ART30743.1"/>
    <property type="molecule type" value="Genomic_DNA"/>
</dbReference>
<feature type="compositionally biased region" description="Basic and acidic residues" evidence="1">
    <location>
        <begin position="48"/>
        <end position="63"/>
    </location>
</feature>
<geneLocation type="mitochondrion" evidence="2"/>
<feature type="region of interest" description="Disordered" evidence="1">
    <location>
        <begin position="34"/>
        <end position="69"/>
    </location>
</feature>
<evidence type="ECO:0000256" key="1">
    <source>
        <dbReference type="SAM" id="MobiDB-lite"/>
    </source>
</evidence>
<keyword evidence="2" id="KW-0496">Mitochondrion</keyword>
<organism evidence="2">
    <name type="scientific">Utricularia reniformis</name>
    <dbReference type="NCBI Taxonomy" id="192314"/>
    <lineage>
        <taxon>Eukaryota</taxon>
        <taxon>Viridiplantae</taxon>
        <taxon>Streptophyta</taxon>
        <taxon>Embryophyta</taxon>
        <taxon>Tracheophyta</taxon>
        <taxon>Spermatophyta</taxon>
        <taxon>Magnoliopsida</taxon>
        <taxon>eudicotyledons</taxon>
        <taxon>Gunneridae</taxon>
        <taxon>Pentapetalae</taxon>
        <taxon>asterids</taxon>
        <taxon>lamiids</taxon>
        <taxon>Lamiales</taxon>
        <taxon>Lentibulariaceae</taxon>
        <taxon>Utricularia</taxon>
    </lineage>
</organism>
<accession>A0A1Y0B025</accession>